<dbReference type="Gene3D" id="3.40.50.620">
    <property type="entry name" value="HUPs"/>
    <property type="match status" value="1"/>
</dbReference>
<accession>A0A139SHQ5</accession>
<evidence type="ECO:0000256" key="1">
    <source>
        <dbReference type="ARBA" id="ARBA00022679"/>
    </source>
</evidence>
<dbReference type="SUPFAM" id="SSF52374">
    <property type="entry name" value="Nucleotidylyl transferase"/>
    <property type="match status" value="1"/>
</dbReference>
<evidence type="ECO:0000256" key="2">
    <source>
        <dbReference type="ARBA" id="ARBA00022695"/>
    </source>
</evidence>
<reference evidence="5" key="1">
    <citation type="submission" date="2016-02" db="EMBL/GenBank/DDBJ databases">
        <authorList>
            <person name="Sanders J.G."/>
            <person name="Lin J.Y."/>
            <person name="Wertz J.T."/>
            <person name="Russell J.A."/>
            <person name="Moreau C.S."/>
            <person name="Powell S."/>
        </authorList>
    </citation>
    <scope>NUCLEOTIDE SEQUENCE [LARGE SCALE GENOMIC DNA]</scope>
    <source>
        <strain evidence="5">CAG34</strain>
    </source>
</reference>
<evidence type="ECO:0000313" key="5">
    <source>
        <dbReference type="Proteomes" id="UP000070058"/>
    </source>
</evidence>
<dbReference type="InterPro" id="IPR004821">
    <property type="entry name" value="Cyt_trans-like"/>
</dbReference>
<organism evidence="4 5">
    <name type="scientific">Cephaloticoccus primus</name>
    <dbReference type="NCBI Taxonomy" id="1548207"/>
    <lineage>
        <taxon>Bacteria</taxon>
        <taxon>Pseudomonadati</taxon>
        <taxon>Verrucomicrobiota</taxon>
        <taxon>Opitutia</taxon>
        <taxon>Opitutales</taxon>
        <taxon>Opitutaceae</taxon>
        <taxon>Cephaloticoccus</taxon>
    </lineage>
</organism>
<dbReference type="STRING" id="1548207.AXK11_08945"/>
<feature type="domain" description="Cytidyltransferase-like" evidence="3">
    <location>
        <begin position="32"/>
        <end position="139"/>
    </location>
</feature>
<name>A0A139SHQ5_9BACT</name>
<protein>
    <submittedName>
        <fullName evidence="4">ADP-heptose synthase</fullName>
    </submittedName>
</protein>
<dbReference type="Proteomes" id="UP000070058">
    <property type="component" value="Unassembled WGS sequence"/>
</dbReference>
<dbReference type="InterPro" id="IPR050385">
    <property type="entry name" value="Archaeal_FAD_synthase"/>
</dbReference>
<keyword evidence="5" id="KW-1185">Reference proteome</keyword>
<dbReference type="NCBIfam" id="TIGR00125">
    <property type="entry name" value="cyt_tran_rel"/>
    <property type="match status" value="1"/>
</dbReference>
<gene>
    <name evidence="4" type="ORF">AXK11_08945</name>
</gene>
<keyword evidence="1" id="KW-0808">Transferase</keyword>
<dbReference type="GO" id="GO:0016779">
    <property type="term" value="F:nucleotidyltransferase activity"/>
    <property type="evidence" value="ECO:0007669"/>
    <property type="project" value="UniProtKB-KW"/>
</dbReference>
<evidence type="ECO:0000259" key="3">
    <source>
        <dbReference type="Pfam" id="PF01467"/>
    </source>
</evidence>
<dbReference type="Pfam" id="PF01467">
    <property type="entry name" value="CTP_transf_like"/>
    <property type="match status" value="1"/>
</dbReference>
<dbReference type="PANTHER" id="PTHR43793">
    <property type="entry name" value="FAD SYNTHASE"/>
    <property type="match status" value="1"/>
</dbReference>
<comment type="caution">
    <text evidence="4">The sequence shown here is derived from an EMBL/GenBank/DDBJ whole genome shotgun (WGS) entry which is preliminary data.</text>
</comment>
<dbReference type="RefSeq" id="WP_068631394.1">
    <property type="nucleotide sequence ID" value="NZ_LSZQ01000069.1"/>
</dbReference>
<evidence type="ECO:0000313" key="4">
    <source>
        <dbReference type="EMBL" id="KXU34051.1"/>
    </source>
</evidence>
<dbReference type="AlphaFoldDB" id="A0A139SHQ5"/>
<keyword evidence="2" id="KW-0548">Nucleotidyltransferase</keyword>
<dbReference type="EMBL" id="LSZQ01000069">
    <property type="protein sequence ID" value="KXU34051.1"/>
    <property type="molecule type" value="Genomic_DNA"/>
</dbReference>
<sequence length="167" mass="17969">MHHALETPKLLSLAEAVAARAALRRAGKRAVLTNGVFDLLHPGHLYSLAAARRLGDALFVAINSDASVRALKGPTRPILSEAQRAYALAALECVDAVLVFDSERLTEEIRALAPDVYAKAGDYTLETLNSQERAELERCGAQISFLPFLPGFSTTTLIEKIRAAGEA</sequence>
<dbReference type="PANTHER" id="PTHR43793:SF2">
    <property type="entry name" value="BIFUNCTIONAL PROTEIN HLDE"/>
    <property type="match status" value="1"/>
</dbReference>
<dbReference type="OrthoDB" id="9802794at2"/>
<dbReference type="InterPro" id="IPR014729">
    <property type="entry name" value="Rossmann-like_a/b/a_fold"/>
</dbReference>
<proteinExistence type="predicted"/>